<name>A0A6C6Z130_SALPB</name>
<reference evidence="1 2" key="1">
    <citation type="submission" date="2007-11" db="EMBL/GenBank/DDBJ databases">
        <authorList>
            <consortium name="The Salmonella enterica serovar Paratyphi B Genome Sequencing Project"/>
            <person name="McClelland M."/>
            <person name="Sanderson E.K."/>
            <person name="Porwollik S."/>
            <person name="Spieth J."/>
            <person name="Clifton W.S."/>
            <person name="Fulton R."/>
            <person name="Cordes M."/>
            <person name="Wollam A."/>
            <person name="Shah N."/>
            <person name="Pepin K."/>
            <person name="Bhonagiri V."/>
            <person name="Nash W."/>
            <person name="Johnson M."/>
            <person name="Thiruvilangam P."/>
            <person name="Wilson R."/>
        </authorList>
    </citation>
    <scope>NUCLEOTIDE SEQUENCE [LARGE SCALE GENOMIC DNA]</scope>
    <source>
        <strain evidence="2">ATCC BAA-1250 / SPB7</strain>
    </source>
</reference>
<dbReference type="Proteomes" id="UP000008556">
    <property type="component" value="Chromosome"/>
</dbReference>
<gene>
    <name evidence="1" type="ordered locus">SPAB_01643</name>
</gene>
<accession>A0A6C6Z130</accession>
<protein>
    <submittedName>
        <fullName evidence="1">Uncharacterized protein</fullName>
    </submittedName>
</protein>
<organism evidence="1 2">
    <name type="scientific">Salmonella paratyphi B (strain ATCC BAA-1250 / SPB7)</name>
    <dbReference type="NCBI Taxonomy" id="1016998"/>
    <lineage>
        <taxon>Bacteria</taxon>
        <taxon>Pseudomonadati</taxon>
        <taxon>Pseudomonadota</taxon>
        <taxon>Gammaproteobacteria</taxon>
        <taxon>Enterobacterales</taxon>
        <taxon>Enterobacteriaceae</taxon>
        <taxon>Salmonella</taxon>
    </lineage>
</organism>
<evidence type="ECO:0000313" key="1">
    <source>
        <dbReference type="EMBL" id="ABX67037.1"/>
    </source>
</evidence>
<proteinExistence type="predicted"/>
<dbReference type="AlphaFoldDB" id="A0A6C6Z130"/>
<dbReference type="KEGG" id="spq:SPAB_01643"/>
<evidence type="ECO:0000313" key="2">
    <source>
        <dbReference type="Proteomes" id="UP000008556"/>
    </source>
</evidence>
<sequence>MSLTFAGVKYLTLCIPSLLTNLIRRFDRNHQREWIEYTMRYQLDMSAATP</sequence>
<dbReference type="EMBL" id="CP000886">
    <property type="protein sequence ID" value="ABX67037.1"/>
    <property type="molecule type" value="Genomic_DNA"/>
</dbReference>